<dbReference type="KEGG" id="pgs:CPT03_16735"/>
<dbReference type="EMBL" id="CP024091">
    <property type="protein sequence ID" value="ATP57993.1"/>
    <property type="molecule type" value="Genomic_DNA"/>
</dbReference>
<dbReference type="SUPFAM" id="SSF51161">
    <property type="entry name" value="Trimeric LpxA-like enzymes"/>
    <property type="match status" value="1"/>
</dbReference>
<dbReference type="PANTHER" id="PTHR23416:SF78">
    <property type="entry name" value="LIPOPOLYSACCHARIDE BIOSYNTHESIS O-ACETYL TRANSFERASE WBBJ-RELATED"/>
    <property type="match status" value="1"/>
</dbReference>
<evidence type="ECO:0000313" key="2">
    <source>
        <dbReference type="Proteomes" id="UP000223749"/>
    </source>
</evidence>
<dbReference type="InterPro" id="IPR001451">
    <property type="entry name" value="Hexapep"/>
</dbReference>
<dbReference type="AlphaFoldDB" id="A0A2D1U8Q5"/>
<accession>A0A2D1U8Q5</accession>
<gene>
    <name evidence="1" type="ORF">CPT03_16735</name>
</gene>
<organism evidence="1 2">
    <name type="scientific">Pedobacter ginsengisoli</name>
    <dbReference type="NCBI Taxonomy" id="363852"/>
    <lineage>
        <taxon>Bacteria</taxon>
        <taxon>Pseudomonadati</taxon>
        <taxon>Bacteroidota</taxon>
        <taxon>Sphingobacteriia</taxon>
        <taxon>Sphingobacteriales</taxon>
        <taxon>Sphingobacteriaceae</taxon>
        <taxon>Pedobacter</taxon>
    </lineage>
</organism>
<dbReference type="InterPro" id="IPR011004">
    <property type="entry name" value="Trimer_LpxA-like_sf"/>
</dbReference>
<dbReference type="Proteomes" id="UP000223749">
    <property type="component" value="Chromosome"/>
</dbReference>
<reference evidence="1 2" key="1">
    <citation type="submission" date="2017-10" db="EMBL/GenBank/DDBJ databases">
        <title>Whole genome of Pedobacter ginsengisoli T01R-27 isolated from tomato rhizosphere.</title>
        <authorList>
            <person name="Weon H.-Y."/>
            <person name="Lee S.A."/>
            <person name="Sang M.K."/>
            <person name="Song J."/>
        </authorList>
    </citation>
    <scope>NUCLEOTIDE SEQUENCE [LARGE SCALE GENOMIC DNA]</scope>
    <source>
        <strain evidence="1 2">T01R-27</strain>
    </source>
</reference>
<dbReference type="Gene3D" id="2.160.10.10">
    <property type="entry name" value="Hexapeptide repeat proteins"/>
    <property type="match status" value="1"/>
</dbReference>
<proteinExistence type="predicted"/>
<sequence length="214" mass="23954">MNNLVLLFNRCRMSQSNFFIVLFRALFVKILYNRFFILHPRVKIKGIKNIETAYRLNVGVMDVGFSHRSDKTYLNIRGKLVLNGDYYIGRGSRLDIGVNAVVKIGKGGFINVNNTLIITRKLEIGDNCIISWNCQFLDDDFHEVQYKGKKKTENGIIIGDNVWIGCGVSIYKGTVIPSGCVIASNSVVRGVFATPNSIIAGNPAKVIMNEVTWS</sequence>
<name>A0A2D1U8Q5_9SPHI</name>
<dbReference type="InterPro" id="IPR051159">
    <property type="entry name" value="Hexapeptide_acetyltransf"/>
</dbReference>
<dbReference type="CDD" id="cd04647">
    <property type="entry name" value="LbH_MAT_like"/>
    <property type="match status" value="1"/>
</dbReference>
<dbReference type="PANTHER" id="PTHR23416">
    <property type="entry name" value="SIALIC ACID SYNTHASE-RELATED"/>
    <property type="match status" value="1"/>
</dbReference>
<evidence type="ECO:0008006" key="3">
    <source>
        <dbReference type="Google" id="ProtNLM"/>
    </source>
</evidence>
<dbReference type="Pfam" id="PF00132">
    <property type="entry name" value="Hexapep"/>
    <property type="match status" value="1"/>
</dbReference>
<protein>
    <recommendedName>
        <fullName evidence="3">Acetyltransferase</fullName>
    </recommendedName>
</protein>
<keyword evidence="2" id="KW-1185">Reference proteome</keyword>
<evidence type="ECO:0000313" key="1">
    <source>
        <dbReference type="EMBL" id="ATP57993.1"/>
    </source>
</evidence>